<gene>
    <name evidence="2" type="ORF">WCD41_14575</name>
</gene>
<keyword evidence="3" id="KW-1185">Reference proteome</keyword>
<comment type="caution">
    <text evidence="2">The sequence shown here is derived from an EMBL/GenBank/DDBJ whole genome shotgun (WGS) entry which is preliminary data.</text>
</comment>
<evidence type="ECO:0000256" key="1">
    <source>
        <dbReference type="SAM" id="Phobius"/>
    </source>
</evidence>
<evidence type="ECO:0000313" key="3">
    <source>
        <dbReference type="Proteomes" id="UP001370100"/>
    </source>
</evidence>
<dbReference type="Pfam" id="PF09489">
    <property type="entry name" value="CbtB"/>
    <property type="match status" value="1"/>
</dbReference>
<dbReference type="EMBL" id="JBBEGL010000003">
    <property type="protein sequence ID" value="MEJ2887681.1"/>
    <property type="molecule type" value="Genomic_DNA"/>
</dbReference>
<dbReference type="InterPro" id="IPR012667">
    <property type="entry name" value="CbtB_put"/>
</dbReference>
<dbReference type="Proteomes" id="UP001370100">
    <property type="component" value="Unassembled WGS sequence"/>
</dbReference>
<sequence>MTSGVAAAKSRATAVAVPASETVPWLLSGLLVGLALYYFIGIDQGATSLFGDTSMIHELVHDARHFLGFPCH</sequence>
<proteinExistence type="predicted"/>
<dbReference type="RefSeq" id="WP_337714127.1">
    <property type="nucleotide sequence ID" value="NZ_JBBEGL010000003.1"/>
</dbReference>
<keyword evidence="1" id="KW-0472">Membrane</keyword>
<protein>
    <submittedName>
        <fullName evidence="2">CbtB domain-containing protein</fullName>
    </submittedName>
</protein>
<accession>A0ABU8N5K7</accession>
<keyword evidence="1" id="KW-0812">Transmembrane</keyword>
<feature type="transmembrane region" description="Helical" evidence="1">
    <location>
        <begin position="23"/>
        <end position="40"/>
    </location>
</feature>
<keyword evidence="1" id="KW-1133">Transmembrane helix</keyword>
<reference evidence="2 3" key="1">
    <citation type="submission" date="2024-03" db="EMBL/GenBank/DDBJ databases">
        <title>Actinomycetospora sp. OC33-EN06, a novel actinomycete isolated from wild orchid (Aerides multiflora).</title>
        <authorList>
            <person name="Suriyachadkun C."/>
        </authorList>
    </citation>
    <scope>NUCLEOTIDE SEQUENCE [LARGE SCALE GENOMIC DNA]</scope>
    <source>
        <strain evidence="2 3">OC33-EN06</strain>
    </source>
</reference>
<organism evidence="2 3">
    <name type="scientific">Actinomycetospora aeridis</name>
    <dbReference type="NCBI Taxonomy" id="3129231"/>
    <lineage>
        <taxon>Bacteria</taxon>
        <taxon>Bacillati</taxon>
        <taxon>Actinomycetota</taxon>
        <taxon>Actinomycetes</taxon>
        <taxon>Pseudonocardiales</taxon>
        <taxon>Pseudonocardiaceae</taxon>
        <taxon>Actinomycetospora</taxon>
    </lineage>
</organism>
<evidence type="ECO:0000313" key="2">
    <source>
        <dbReference type="EMBL" id="MEJ2887681.1"/>
    </source>
</evidence>
<name>A0ABU8N5K7_9PSEU</name>